<dbReference type="Gene3D" id="1.10.12.10">
    <property type="entry name" value="Lyase 2-enoyl-coa Hydratase, Chain A, domain 2"/>
    <property type="match status" value="1"/>
</dbReference>
<evidence type="ECO:0000256" key="4">
    <source>
        <dbReference type="ARBA" id="ARBA00022832"/>
    </source>
</evidence>
<comment type="subcellular location">
    <subcellularLocation>
        <location evidence="1">Peroxisome</location>
    </subcellularLocation>
</comment>
<dbReference type="UniPathway" id="UPA00659"/>
<sequence>MLCGLTCARVFCKSKIFLNHGGVANKTLAVAFPSNNTRRNFSSLPYGNYESIKVDAAADYVAKVQLSRPKKYNAMDKTMWHEIQDVFSKLDSDPECRSVVLCGHENFFTSGIDLSELVEMGQITMGDGDIARKCFALKKTIATFQDSFTAMEKCRKPIVCAVSGLCVGAGVDMLAATDIRYCSTGAWFQVKEVEVGLAADVGTLQRLPKIIGSQSLVYDLCLTCRKLPAQEALSCGLVSRLLPCHDTLMATAIATAKIIASHSPVAVQATKLGLVHARDHTVEEGLKFMQLLNMALLQSEDCATAAMSLMNKEKEKPTFKNF</sequence>
<comment type="pathway">
    <text evidence="2">Lipid metabolism; fatty acid beta-oxidation.</text>
</comment>
<dbReference type="GO" id="GO:0051750">
    <property type="term" value="F:delta(3,5)-delta(2,4)-dienoyl-CoA isomerase activity"/>
    <property type="evidence" value="ECO:0007669"/>
    <property type="project" value="TreeGrafter"/>
</dbReference>
<dbReference type="PANTHER" id="PTHR43149">
    <property type="entry name" value="ENOYL-COA HYDRATASE"/>
    <property type="match status" value="1"/>
</dbReference>
<dbReference type="FunFam" id="3.90.226.10:FF:000024">
    <property type="entry name" value="Delta3,5-delta2,4-dienoyl-CoA isomerase"/>
    <property type="match status" value="1"/>
</dbReference>
<comment type="similarity">
    <text evidence="3">Belongs to the enoyl-CoA hydratase/isomerase family.</text>
</comment>
<keyword evidence="5" id="KW-0007">Acetylation</keyword>
<evidence type="ECO:0000256" key="2">
    <source>
        <dbReference type="ARBA" id="ARBA00005005"/>
    </source>
</evidence>
<comment type="catalytic activity">
    <reaction evidence="9">
        <text>(3E,5Z)-octadienoyl-CoA = (2E,4E)-octadienoyl-CoA</text>
        <dbReference type="Rhea" id="RHEA:45244"/>
        <dbReference type="ChEBI" id="CHEBI:62243"/>
        <dbReference type="ChEBI" id="CHEBI:85108"/>
    </reaction>
</comment>
<accession>A0A8B7PC67</accession>
<dbReference type="InterPro" id="IPR029045">
    <property type="entry name" value="ClpP/crotonase-like_dom_sf"/>
</dbReference>
<evidence type="ECO:0000256" key="10">
    <source>
        <dbReference type="ARBA" id="ARBA00052809"/>
    </source>
</evidence>
<evidence type="ECO:0000256" key="9">
    <source>
        <dbReference type="ARBA" id="ARBA00051408"/>
    </source>
</evidence>
<proteinExistence type="inferred from homology"/>
<evidence type="ECO:0000313" key="13">
    <source>
        <dbReference type="Proteomes" id="UP000694843"/>
    </source>
</evidence>
<dbReference type="Pfam" id="PF00378">
    <property type="entry name" value="ECH_1"/>
    <property type="match status" value="1"/>
</dbReference>
<evidence type="ECO:0000256" key="7">
    <source>
        <dbReference type="ARBA" id="ARBA00023140"/>
    </source>
</evidence>
<keyword evidence="6" id="KW-0443">Lipid metabolism</keyword>
<dbReference type="GeneID" id="108679550"/>
<comment type="function">
    <text evidence="11">Isomerization of 3-trans,5-cis-dienoyl-CoA to 2-trans,4-trans-dienoyl-CoA.</text>
</comment>
<evidence type="ECO:0000256" key="1">
    <source>
        <dbReference type="ARBA" id="ARBA00004275"/>
    </source>
</evidence>
<evidence type="ECO:0000256" key="5">
    <source>
        <dbReference type="ARBA" id="ARBA00022990"/>
    </source>
</evidence>
<evidence type="ECO:0000256" key="6">
    <source>
        <dbReference type="ARBA" id="ARBA00023098"/>
    </source>
</evidence>
<dbReference type="Proteomes" id="UP000694843">
    <property type="component" value="Unplaced"/>
</dbReference>
<dbReference type="OMA" id="QYVAHVE"/>
<keyword evidence="4" id="KW-0276">Fatty acid metabolism</keyword>
<dbReference type="GO" id="GO:0006635">
    <property type="term" value="P:fatty acid beta-oxidation"/>
    <property type="evidence" value="ECO:0007669"/>
    <property type="project" value="UniProtKB-UniPathway"/>
</dbReference>
<organism evidence="13 14">
    <name type="scientific">Hyalella azteca</name>
    <name type="common">Amphipod</name>
    <dbReference type="NCBI Taxonomy" id="294128"/>
    <lineage>
        <taxon>Eukaryota</taxon>
        <taxon>Metazoa</taxon>
        <taxon>Ecdysozoa</taxon>
        <taxon>Arthropoda</taxon>
        <taxon>Crustacea</taxon>
        <taxon>Multicrustacea</taxon>
        <taxon>Malacostraca</taxon>
        <taxon>Eumalacostraca</taxon>
        <taxon>Peracarida</taxon>
        <taxon>Amphipoda</taxon>
        <taxon>Senticaudata</taxon>
        <taxon>Talitrida</taxon>
        <taxon>Talitroidea</taxon>
        <taxon>Hyalellidae</taxon>
        <taxon>Hyalella</taxon>
    </lineage>
</organism>
<comment type="catalytic activity">
    <reaction evidence="10">
        <text>(3E,5Z,8Z,11Z,14Z)-eicosapentaenoyl-CoA = (2E,4E,8Z,11Z,14Z)-eicosapentaenoyl-CoA</text>
        <dbReference type="Rhea" id="RHEA:45224"/>
        <dbReference type="ChEBI" id="CHEBI:85090"/>
        <dbReference type="ChEBI" id="CHEBI:85091"/>
    </reaction>
</comment>
<dbReference type="KEGG" id="hazt:108679550"/>
<evidence type="ECO:0000256" key="3">
    <source>
        <dbReference type="ARBA" id="ARBA00005254"/>
    </source>
</evidence>
<dbReference type="PANTHER" id="PTHR43149:SF1">
    <property type="entry name" value="DELTA(3,5)-DELTA(2,4)-DIENOYL-COA ISOMERASE, MITOCHONDRIAL"/>
    <property type="match status" value="1"/>
</dbReference>
<dbReference type="GO" id="GO:0005777">
    <property type="term" value="C:peroxisome"/>
    <property type="evidence" value="ECO:0007669"/>
    <property type="project" value="UniProtKB-SubCell"/>
</dbReference>
<dbReference type="AlphaFoldDB" id="A0A8B7PC67"/>
<dbReference type="SUPFAM" id="SSF52096">
    <property type="entry name" value="ClpP/crotonase"/>
    <property type="match status" value="1"/>
</dbReference>
<dbReference type="FunFam" id="1.10.12.10:FF:000004">
    <property type="entry name" value="Delta3,5-delta2,4-dienoyl-CoA isomerase"/>
    <property type="match status" value="1"/>
</dbReference>
<dbReference type="GO" id="GO:0005739">
    <property type="term" value="C:mitochondrion"/>
    <property type="evidence" value="ECO:0007669"/>
    <property type="project" value="TreeGrafter"/>
</dbReference>
<evidence type="ECO:0000256" key="12">
    <source>
        <dbReference type="ARBA" id="ARBA00071021"/>
    </source>
</evidence>
<protein>
    <recommendedName>
        <fullName evidence="12">Delta(3,5)-Delta(2,4)-dienoyl-CoA isomerase, mitochondrial</fullName>
    </recommendedName>
</protein>
<keyword evidence="7" id="KW-0576">Peroxisome</keyword>
<dbReference type="InterPro" id="IPR014748">
    <property type="entry name" value="Enoyl-CoA_hydra_C"/>
</dbReference>
<evidence type="ECO:0000313" key="14">
    <source>
        <dbReference type="RefSeq" id="XP_018023683.1"/>
    </source>
</evidence>
<name>A0A8B7PC67_HYAAZ</name>
<evidence type="ECO:0000256" key="11">
    <source>
        <dbReference type="ARBA" id="ARBA00055786"/>
    </source>
</evidence>
<dbReference type="InterPro" id="IPR001753">
    <property type="entry name" value="Enoyl-CoA_hydra/iso"/>
</dbReference>
<keyword evidence="13" id="KW-1185">Reference proteome</keyword>
<gene>
    <name evidence="14" type="primary">LOC108679550</name>
</gene>
<dbReference type="CDD" id="cd06558">
    <property type="entry name" value="crotonase-like"/>
    <property type="match status" value="1"/>
</dbReference>
<dbReference type="RefSeq" id="XP_018023683.1">
    <property type="nucleotide sequence ID" value="XM_018168194.2"/>
</dbReference>
<reference evidence="14" key="1">
    <citation type="submission" date="2025-08" db="UniProtKB">
        <authorList>
            <consortium name="RefSeq"/>
        </authorList>
    </citation>
    <scope>IDENTIFICATION</scope>
    <source>
        <tissue evidence="14">Whole organism</tissue>
    </source>
</reference>
<dbReference type="Gene3D" id="3.90.226.10">
    <property type="entry name" value="2-enoyl-CoA Hydratase, Chain A, domain 1"/>
    <property type="match status" value="1"/>
</dbReference>
<keyword evidence="8" id="KW-0413">Isomerase</keyword>
<dbReference type="InterPro" id="IPR045002">
    <property type="entry name" value="Ech1-like"/>
</dbReference>
<evidence type="ECO:0000256" key="8">
    <source>
        <dbReference type="ARBA" id="ARBA00023235"/>
    </source>
</evidence>
<dbReference type="OrthoDB" id="14970at2759"/>